<keyword evidence="2" id="KW-1133">Transmembrane helix</keyword>
<evidence type="ECO:0000313" key="3">
    <source>
        <dbReference type="EMBL" id="GHC56904.1"/>
    </source>
</evidence>
<evidence type="ECO:0008006" key="5">
    <source>
        <dbReference type="Google" id="ProtNLM"/>
    </source>
</evidence>
<feature type="transmembrane region" description="Helical" evidence="2">
    <location>
        <begin position="120"/>
        <end position="141"/>
    </location>
</feature>
<feature type="compositionally biased region" description="Pro residues" evidence="1">
    <location>
        <begin position="537"/>
        <end position="552"/>
    </location>
</feature>
<evidence type="ECO:0000256" key="1">
    <source>
        <dbReference type="SAM" id="MobiDB-lite"/>
    </source>
</evidence>
<proteinExistence type="predicted"/>
<feature type="transmembrane region" description="Helical" evidence="2">
    <location>
        <begin position="339"/>
        <end position="360"/>
    </location>
</feature>
<feature type="transmembrane region" description="Helical" evidence="2">
    <location>
        <begin position="48"/>
        <end position="67"/>
    </location>
</feature>
<dbReference type="EMBL" id="BMVB01000011">
    <property type="protein sequence ID" value="GHC56904.1"/>
    <property type="molecule type" value="Genomic_DNA"/>
</dbReference>
<protein>
    <recommendedName>
        <fullName evidence="5">Integral membrane protein</fullName>
    </recommendedName>
</protein>
<feature type="transmembrane region" description="Helical" evidence="2">
    <location>
        <begin position="372"/>
        <end position="394"/>
    </location>
</feature>
<feature type="transmembrane region" description="Helical" evidence="2">
    <location>
        <begin position="15"/>
        <end position="41"/>
    </location>
</feature>
<dbReference type="RefSeq" id="WP_190110928.1">
    <property type="nucleotide sequence ID" value="NZ_BMVB01000011.1"/>
</dbReference>
<keyword evidence="2" id="KW-0472">Membrane</keyword>
<sequence>MTMTSGRRAALAADLILTAIAAVSWAFLAMAGVAALGLHLLGADAAGSLGPMTAAVVVLAVGGSITPSGSVEAFGLTGAGAHTTIDIAPLGVSLTGALLLGWVFARSLRGSGAAVPGRELVARAAAVAVLFLLLLGGLAWAGSSTVTIDGGGLGLGSPAASGGKGPGLEIPGLGDIGDFGGGLPDRIAGLADAKASVGFSVRAGASLLGGLVWVLAVLLITLLAARRAPLPRRWRAGHRTVRPAASALRAVLVLSVAAGLAAAVGAASGDGHPRRVLGAALLGAPNGVWLGVPLGLFVPLRGTASGSLLQVLPHPLDTLLRADTEQSVTVARLAELEPLVWLLSLACALLMLTAGVLAAARTPRGGGGPVAFAGRCGLWLGLAGAVALPLLALATRVEVGASLSVLGVDAVGAGLQLGGSVPGAAALGAVWGFGAGAAGALLACATGAAGRRASPSARGVRPDGRTYPDLAYLPGPYRPSPGYRAAHEETNPYLRPPGAAGPAGGDPFSAPTQTSRGPVPPPRRPRGPSGYRYGSSPVPPPDEPPPAPGGRR</sequence>
<accession>A0A918WLE2</accession>
<dbReference type="NCBIfam" id="NF038391">
    <property type="entry name" value="streptophobe"/>
    <property type="match status" value="1"/>
</dbReference>
<dbReference type="InterPro" id="IPR047724">
    <property type="entry name" value="Streptophobe"/>
</dbReference>
<feature type="transmembrane region" description="Helical" evidence="2">
    <location>
        <begin position="87"/>
        <end position="108"/>
    </location>
</feature>
<feature type="region of interest" description="Disordered" evidence="1">
    <location>
        <begin position="452"/>
        <end position="552"/>
    </location>
</feature>
<keyword evidence="2" id="KW-0812">Transmembrane</keyword>
<name>A0A918WLE2_STRCJ</name>
<dbReference type="AlphaFoldDB" id="A0A918WLE2"/>
<feature type="transmembrane region" description="Helical" evidence="2">
    <location>
        <begin position="424"/>
        <end position="449"/>
    </location>
</feature>
<feature type="transmembrane region" description="Helical" evidence="2">
    <location>
        <begin position="246"/>
        <end position="267"/>
    </location>
</feature>
<comment type="caution">
    <text evidence="3">The sequence shown here is derived from an EMBL/GenBank/DDBJ whole genome shotgun (WGS) entry which is preliminary data.</text>
</comment>
<feature type="compositionally biased region" description="Low complexity" evidence="1">
    <location>
        <begin position="496"/>
        <end position="517"/>
    </location>
</feature>
<dbReference type="Proteomes" id="UP000646244">
    <property type="component" value="Unassembled WGS sequence"/>
</dbReference>
<evidence type="ECO:0000256" key="2">
    <source>
        <dbReference type="SAM" id="Phobius"/>
    </source>
</evidence>
<organism evidence="3 4">
    <name type="scientific">Streptomyces cinnamoneus</name>
    <name type="common">Streptoverticillium cinnamoneum</name>
    <dbReference type="NCBI Taxonomy" id="53446"/>
    <lineage>
        <taxon>Bacteria</taxon>
        <taxon>Bacillati</taxon>
        <taxon>Actinomycetota</taxon>
        <taxon>Actinomycetes</taxon>
        <taxon>Kitasatosporales</taxon>
        <taxon>Streptomycetaceae</taxon>
        <taxon>Streptomyces</taxon>
        <taxon>Streptomyces cinnamoneus group</taxon>
    </lineage>
</organism>
<evidence type="ECO:0000313" key="4">
    <source>
        <dbReference type="Proteomes" id="UP000646244"/>
    </source>
</evidence>
<feature type="transmembrane region" description="Helical" evidence="2">
    <location>
        <begin position="203"/>
        <end position="225"/>
    </location>
</feature>
<reference evidence="3" key="2">
    <citation type="submission" date="2020-09" db="EMBL/GenBank/DDBJ databases">
        <authorList>
            <person name="Sun Q."/>
            <person name="Ohkuma M."/>
        </authorList>
    </citation>
    <scope>NUCLEOTIDE SEQUENCE</scope>
    <source>
        <strain evidence="3">JCM 4633</strain>
    </source>
</reference>
<reference evidence="3" key="1">
    <citation type="journal article" date="2014" name="Int. J. Syst. Evol. Microbiol.">
        <title>Complete genome sequence of Corynebacterium casei LMG S-19264T (=DSM 44701T), isolated from a smear-ripened cheese.</title>
        <authorList>
            <consortium name="US DOE Joint Genome Institute (JGI-PGF)"/>
            <person name="Walter F."/>
            <person name="Albersmeier A."/>
            <person name="Kalinowski J."/>
            <person name="Ruckert C."/>
        </authorList>
    </citation>
    <scope>NUCLEOTIDE SEQUENCE</scope>
    <source>
        <strain evidence="3">JCM 4633</strain>
    </source>
</reference>
<gene>
    <name evidence="3" type="ORF">GCM10010507_36990</name>
</gene>
<feature type="compositionally biased region" description="Low complexity" evidence="1">
    <location>
        <begin position="527"/>
        <end position="536"/>
    </location>
</feature>